<gene>
    <name evidence="2" type="ORF">H9L01_07110</name>
</gene>
<dbReference type="InterPro" id="IPR050266">
    <property type="entry name" value="AB_hydrolase_sf"/>
</dbReference>
<keyword evidence="3" id="KW-1185">Reference proteome</keyword>
<evidence type="ECO:0000313" key="3">
    <source>
        <dbReference type="Proteomes" id="UP000515928"/>
    </source>
</evidence>
<dbReference type="Pfam" id="PF00561">
    <property type="entry name" value="Abhydrolase_1"/>
    <property type="match status" value="1"/>
</dbReference>
<organism evidence="2 3">
    <name type="scientific">Erysipelothrix inopinata</name>
    <dbReference type="NCBI Taxonomy" id="225084"/>
    <lineage>
        <taxon>Bacteria</taxon>
        <taxon>Bacillati</taxon>
        <taxon>Bacillota</taxon>
        <taxon>Erysipelotrichia</taxon>
        <taxon>Erysipelotrichales</taxon>
        <taxon>Erysipelotrichaceae</taxon>
        <taxon>Erysipelothrix</taxon>
    </lineage>
</organism>
<dbReference type="Proteomes" id="UP000515928">
    <property type="component" value="Chromosome"/>
</dbReference>
<dbReference type="Gene3D" id="3.40.50.1820">
    <property type="entry name" value="alpha/beta hydrolase"/>
    <property type="match status" value="1"/>
</dbReference>
<dbReference type="InterPro" id="IPR000073">
    <property type="entry name" value="AB_hydrolase_1"/>
</dbReference>
<dbReference type="GO" id="GO:0016020">
    <property type="term" value="C:membrane"/>
    <property type="evidence" value="ECO:0007669"/>
    <property type="project" value="TreeGrafter"/>
</dbReference>
<dbReference type="PANTHER" id="PTHR43798">
    <property type="entry name" value="MONOACYLGLYCEROL LIPASE"/>
    <property type="match status" value="1"/>
</dbReference>
<dbReference type="GO" id="GO:0046464">
    <property type="term" value="P:acylglycerol catabolic process"/>
    <property type="evidence" value="ECO:0007669"/>
    <property type="project" value="TreeGrafter"/>
</dbReference>
<dbReference type="GO" id="GO:0047372">
    <property type="term" value="F:monoacylglycerol lipase activity"/>
    <property type="evidence" value="ECO:0007669"/>
    <property type="project" value="TreeGrafter"/>
</dbReference>
<evidence type="ECO:0000259" key="1">
    <source>
        <dbReference type="Pfam" id="PF00561"/>
    </source>
</evidence>
<feature type="domain" description="AB hydrolase-1" evidence="1">
    <location>
        <begin position="69"/>
        <end position="184"/>
    </location>
</feature>
<dbReference type="InterPro" id="IPR029058">
    <property type="entry name" value="AB_hydrolase_fold"/>
</dbReference>
<dbReference type="AlphaFoldDB" id="A0A7G9RX11"/>
<proteinExistence type="predicted"/>
<dbReference type="PANTHER" id="PTHR43798:SF33">
    <property type="entry name" value="HYDROLASE, PUTATIVE (AFU_ORTHOLOGUE AFUA_2G14860)-RELATED"/>
    <property type="match status" value="1"/>
</dbReference>
<keyword evidence="2" id="KW-0378">Hydrolase</keyword>
<evidence type="ECO:0000313" key="2">
    <source>
        <dbReference type="EMBL" id="QNN60136.1"/>
    </source>
</evidence>
<reference evidence="2 3" key="1">
    <citation type="submission" date="2020-08" db="EMBL/GenBank/DDBJ databases">
        <title>Genome sequence of Erysipelothrix inopinata DSM 15511T.</title>
        <authorList>
            <person name="Hyun D.-W."/>
            <person name="Bae J.-W."/>
        </authorList>
    </citation>
    <scope>NUCLEOTIDE SEQUENCE [LARGE SCALE GENOMIC DNA]</scope>
    <source>
        <strain evidence="2 3">DSM 15511</strain>
    </source>
</reference>
<name>A0A7G9RX11_9FIRM</name>
<protein>
    <submittedName>
        <fullName evidence="2">Alpha/beta hydrolase</fullName>
    </submittedName>
</protein>
<dbReference type="RefSeq" id="WP_187533268.1">
    <property type="nucleotide sequence ID" value="NZ_CBCSHU010000011.1"/>
</dbReference>
<dbReference type="SUPFAM" id="SSF53474">
    <property type="entry name" value="alpha/beta-Hydrolases"/>
    <property type="match status" value="1"/>
</dbReference>
<dbReference type="EMBL" id="CP060715">
    <property type="protein sequence ID" value="QNN60136.1"/>
    <property type="molecule type" value="Genomic_DNA"/>
</dbReference>
<dbReference type="KEGG" id="eio:H9L01_07110"/>
<accession>A0A7G9RX11</accession>
<sequence length="313" mass="35116">MKKFWNVLKKVLLGILAFVLIFMGGVWTYDQIATKSDEKKIAAQAYGQRVDVDGKKMNVTIYGDGEEVIALFPGWGTPSPVIDFKPVIEGLKDEYKVVVVEPFGYGLSDRTDKERTKENIVKDYHDALEAVGVTEFYYMGHSIAGLYGLEYANTYPEQMKGFIGIDTSVSGQFTAPMPMGLFSFLRNSGFLRFQSLFAGEPTNISEGLTKDEIKLMGMISNKQSMNGTMLDELGHLDDSLDRLKGKTFPSDMPVYLFVQEINPNQPDWQKLHYEQAAAVENGHVTLIDGDHYLHHENGPQIVNETKAFLDSLK</sequence>